<evidence type="ECO:0000313" key="14">
    <source>
        <dbReference type="Proteomes" id="UP000534426"/>
    </source>
</evidence>
<dbReference type="EMBL" id="VWPW01082542">
    <property type="protein sequence ID" value="NWJ12036.1"/>
    <property type="molecule type" value="Genomic_DNA"/>
</dbReference>
<keyword evidence="9" id="KW-0539">Nucleus</keyword>
<sequence>IHTGERPYQCSVCQKSFSLKQNLLTHQRIHSGEKPFCCAQCGKRFREQRFLLNHQRTHGEEQPRAGPAATAPTCSQAPPEPRAAIGPFACARCGKSFGCKSSLAAHQRSHA</sequence>
<dbReference type="GO" id="GO:0005634">
    <property type="term" value="C:nucleus"/>
    <property type="evidence" value="ECO:0007669"/>
    <property type="project" value="UniProtKB-SubCell"/>
</dbReference>
<evidence type="ECO:0000256" key="4">
    <source>
        <dbReference type="ARBA" id="ARBA00022771"/>
    </source>
</evidence>
<evidence type="ECO:0000256" key="7">
    <source>
        <dbReference type="ARBA" id="ARBA00023125"/>
    </source>
</evidence>
<dbReference type="SUPFAM" id="SSF57667">
    <property type="entry name" value="beta-beta-alpha zinc fingers"/>
    <property type="match status" value="2"/>
</dbReference>
<keyword evidence="2" id="KW-0479">Metal-binding</keyword>
<dbReference type="Proteomes" id="UP000534426">
    <property type="component" value="Unassembled WGS sequence"/>
</dbReference>
<feature type="non-terminal residue" evidence="13">
    <location>
        <position position="1"/>
    </location>
</feature>
<evidence type="ECO:0000256" key="5">
    <source>
        <dbReference type="ARBA" id="ARBA00022833"/>
    </source>
</evidence>
<organism evidence="13 14">
    <name type="scientific">Crypturellus undulatus</name>
    <dbReference type="NCBI Taxonomy" id="48396"/>
    <lineage>
        <taxon>Eukaryota</taxon>
        <taxon>Metazoa</taxon>
        <taxon>Chordata</taxon>
        <taxon>Craniata</taxon>
        <taxon>Vertebrata</taxon>
        <taxon>Euteleostomi</taxon>
        <taxon>Archelosauria</taxon>
        <taxon>Archosauria</taxon>
        <taxon>Dinosauria</taxon>
        <taxon>Saurischia</taxon>
        <taxon>Theropoda</taxon>
        <taxon>Coelurosauria</taxon>
        <taxon>Aves</taxon>
        <taxon>Palaeognathae</taxon>
        <taxon>Tinamiformes</taxon>
        <taxon>Tinamidae</taxon>
        <taxon>Crypturellus</taxon>
    </lineage>
</organism>
<keyword evidence="7" id="KW-0238">DNA-binding</keyword>
<dbReference type="GO" id="GO:0000981">
    <property type="term" value="F:DNA-binding transcription factor activity, RNA polymerase II-specific"/>
    <property type="evidence" value="ECO:0007669"/>
    <property type="project" value="TreeGrafter"/>
</dbReference>
<evidence type="ECO:0000256" key="10">
    <source>
        <dbReference type="PROSITE-ProRule" id="PRU00042"/>
    </source>
</evidence>
<dbReference type="FunFam" id="3.30.160.60:FF:000520">
    <property type="entry name" value="zinc finger protein 629 isoform X2"/>
    <property type="match status" value="1"/>
</dbReference>
<evidence type="ECO:0000256" key="11">
    <source>
        <dbReference type="SAM" id="MobiDB-lite"/>
    </source>
</evidence>
<evidence type="ECO:0000256" key="1">
    <source>
        <dbReference type="ARBA" id="ARBA00004123"/>
    </source>
</evidence>
<gene>
    <name evidence="13" type="primary">Zfp1_1</name>
    <name evidence="13" type="ORF">CRYUND_R08752</name>
</gene>
<dbReference type="FunFam" id="3.30.160.60:FF:000902">
    <property type="entry name" value="Zinc finger protein 445"/>
    <property type="match status" value="1"/>
</dbReference>
<comment type="subcellular location">
    <subcellularLocation>
        <location evidence="1">Nucleus</location>
    </subcellularLocation>
</comment>
<dbReference type="FunFam" id="3.30.160.60:FF:002716">
    <property type="entry name" value="Zinc finger protein 212"/>
    <property type="match status" value="1"/>
</dbReference>
<proteinExistence type="predicted"/>
<evidence type="ECO:0000256" key="9">
    <source>
        <dbReference type="ARBA" id="ARBA00023242"/>
    </source>
</evidence>
<evidence type="ECO:0000256" key="3">
    <source>
        <dbReference type="ARBA" id="ARBA00022737"/>
    </source>
</evidence>
<evidence type="ECO:0000313" key="13">
    <source>
        <dbReference type="EMBL" id="NWJ12036.1"/>
    </source>
</evidence>
<feature type="non-terminal residue" evidence="13">
    <location>
        <position position="111"/>
    </location>
</feature>
<feature type="domain" description="C2H2-type" evidence="12">
    <location>
        <begin position="36"/>
        <end position="63"/>
    </location>
</feature>
<keyword evidence="8" id="KW-0804">Transcription</keyword>
<feature type="region of interest" description="Disordered" evidence="11">
    <location>
        <begin position="53"/>
        <end position="79"/>
    </location>
</feature>
<keyword evidence="14" id="KW-1185">Reference proteome</keyword>
<dbReference type="InterPro" id="IPR036236">
    <property type="entry name" value="Znf_C2H2_sf"/>
</dbReference>
<keyword evidence="6" id="KW-0805">Transcription regulation</keyword>
<evidence type="ECO:0000256" key="6">
    <source>
        <dbReference type="ARBA" id="ARBA00023015"/>
    </source>
</evidence>
<dbReference type="PANTHER" id="PTHR23226:SF408">
    <property type="entry name" value="ZINC FINGER PROTEIN 467"/>
    <property type="match status" value="1"/>
</dbReference>
<feature type="domain" description="C2H2-type" evidence="12">
    <location>
        <begin position="8"/>
        <end position="35"/>
    </location>
</feature>
<evidence type="ECO:0000259" key="12">
    <source>
        <dbReference type="PROSITE" id="PS50157"/>
    </source>
</evidence>
<dbReference type="PROSITE" id="PS50157">
    <property type="entry name" value="ZINC_FINGER_C2H2_2"/>
    <property type="match status" value="3"/>
</dbReference>
<accession>A0A7K4M503</accession>
<dbReference type="Gene3D" id="3.30.160.60">
    <property type="entry name" value="Classic Zinc Finger"/>
    <property type="match status" value="3"/>
</dbReference>
<dbReference type="SMART" id="SM00355">
    <property type="entry name" value="ZnF_C2H2"/>
    <property type="match status" value="3"/>
</dbReference>
<reference evidence="13 14" key="1">
    <citation type="submission" date="2019-09" db="EMBL/GenBank/DDBJ databases">
        <title>Bird 10,000 Genomes (B10K) Project - Family phase.</title>
        <authorList>
            <person name="Zhang G."/>
        </authorList>
    </citation>
    <scope>NUCLEOTIDE SEQUENCE [LARGE SCALE GENOMIC DNA]</scope>
    <source>
        <strain evidence="13">B10K-MSB-37135</strain>
        <tissue evidence="13">Heart</tissue>
    </source>
</reference>
<dbReference type="Pfam" id="PF00096">
    <property type="entry name" value="zf-C2H2"/>
    <property type="match status" value="2"/>
</dbReference>
<name>A0A7K4M503_9AVES</name>
<dbReference type="GO" id="GO:0008270">
    <property type="term" value="F:zinc ion binding"/>
    <property type="evidence" value="ECO:0007669"/>
    <property type="project" value="UniProtKB-KW"/>
</dbReference>
<comment type="caution">
    <text evidence="13">The sequence shown here is derived from an EMBL/GenBank/DDBJ whole genome shotgun (WGS) entry which is preliminary data.</text>
</comment>
<evidence type="ECO:0000256" key="2">
    <source>
        <dbReference type="ARBA" id="ARBA00022723"/>
    </source>
</evidence>
<keyword evidence="4 10" id="KW-0863">Zinc-finger</keyword>
<dbReference type="Pfam" id="PF13894">
    <property type="entry name" value="zf-C2H2_4"/>
    <property type="match status" value="1"/>
</dbReference>
<keyword evidence="3" id="KW-0677">Repeat</keyword>
<dbReference type="AlphaFoldDB" id="A0A7K4M503"/>
<evidence type="ECO:0000256" key="8">
    <source>
        <dbReference type="ARBA" id="ARBA00023163"/>
    </source>
</evidence>
<dbReference type="GO" id="GO:0000978">
    <property type="term" value="F:RNA polymerase II cis-regulatory region sequence-specific DNA binding"/>
    <property type="evidence" value="ECO:0007669"/>
    <property type="project" value="TreeGrafter"/>
</dbReference>
<dbReference type="InterPro" id="IPR013087">
    <property type="entry name" value="Znf_C2H2_type"/>
</dbReference>
<keyword evidence="5" id="KW-0862">Zinc</keyword>
<dbReference type="PANTHER" id="PTHR23226">
    <property type="entry name" value="ZINC FINGER AND SCAN DOMAIN-CONTAINING"/>
    <property type="match status" value="1"/>
</dbReference>
<feature type="domain" description="C2H2-type" evidence="12">
    <location>
        <begin position="88"/>
        <end position="111"/>
    </location>
</feature>
<protein>
    <submittedName>
        <fullName evidence="13">ZFP1 protein</fullName>
    </submittedName>
</protein>
<dbReference type="PROSITE" id="PS00028">
    <property type="entry name" value="ZINC_FINGER_C2H2_1"/>
    <property type="match status" value="3"/>
</dbReference>